<feature type="region of interest" description="Disordered" evidence="1">
    <location>
        <begin position="43"/>
        <end position="69"/>
    </location>
</feature>
<proteinExistence type="predicted"/>
<dbReference type="AlphaFoldDB" id="A0AAW1VUC6"/>
<organism evidence="2 3">
    <name type="scientific">Rubus argutus</name>
    <name type="common">Southern blackberry</name>
    <dbReference type="NCBI Taxonomy" id="59490"/>
    <lineage>
        <taxon>Eukaryota</taxon>
        <taxon>Viridiplantae</taxon>
        <taxon>Streptophyta</taxon>
        <taxon>Embryophyta</taxon>
        <taxon>Tracheophyta</taxon>
        <taxon>Spermatophyta</taxon>
        <taxon>Magnoliopsida</taxon>
        <taxon>eudicotyledons</taxon>
        <taxon>Gunneridae</taxon>
        <taxon>Pentapetalae</taxon>
        <taxon>rosids</taxon>
        <taxon>fabids</taxon>
        <taxon>Rosales</taxon>
        <taxon>Rosaceae</taxon>
        <taxon>Rosoideae</taxon>
        <taxon>Rosoideae incertae sedis</taxon>
        <taxon>Rubus</taxon>
    </lineage>
</organism>
<evidence type="ECO:0000256" key="1">
    <source>
        <dbReference type="SAM" id="MobiDB-lite"/>
    </source>
</evidence>
<accession>A0AAW1VUC6</accession>
<evidence type="ECO:0000313" key="2">
    <source>
        <dbReference type="EMBL" id="KAK9911566.1"/>
    </source>
</evidence>
<gene>
    <name evidence="2" type="ORF">M0R45_035463</name>
</gene>
<evidence type="ECO:0000313" key="3">
    <source>
        <dbReference type="Proteomes" id="UP001457282"/>
    </source>
</evidence>
<dbReference type="EMBL" id="JBEDUW010000007">
    <property type="protein sequence ID" value="KAK9911566.1"/>
    <property type="molecule type" value="Genomic_DNA"/>
</dbReference>
<dbReference type="Proteomes" id="UP001457282">
    <property type="component" value="Unassembled WGS sequence"/>
</dbReference>
<protein>
    <submittedName>
        <fullName evidence="2">Uncharacterized protein</fullName>
    </submittedName>
</protein>
<feature type="compositionally biased region" description="Basic and acidic residues" evidence="1">
    <location>
        <begin position="48"/>
        <end position="63"/>
    </location>
</feature>
<sequence length="69" mass="7732">MQFQEGAMMNLFWTPFIVKKIINGKALLHEPMIWLIGAVLRGSWTEQRSSRSGDVERGAERNRGGTGLG</sequence>
<reference evidence="2 3" key="1">
    <citation type="journal article" date="2023" name="G3 (Bethesda)">
        <title>A chromosome-length genome assembly and annotation of blackberry (Rubus argutus, cv. 'Hillquist').</title>
        <authorList>
            <person name="Bruna T."/>
            <person name="Aryal R."/>
            <person name="Dudchenko O."/>
            <person name="Sargent D.J."/>
            <person name="Mead D."/>
            <person name="Buti M."/>
            <person name="Cavallini A."/>
            <person name="Hytonen T."/>
            <person name="Andres J."/>
            <person name="Pham M."/>
            <person name="Weisz D."/>
            <person name="Mascagni F."/>
            <person name="Usai G."/>
            <person name="Natali L."/>
            <person name="Bassil N."/>
            <person name="Fernandez G.E."/>
            <person name="Lomsadze A."/>
            <person name="Armour M."/>
            <person name="Olukolu B."/>
            <person name="Poorten T."/>
            <person name="Britton C."/>
            <person name="Davik J."/>
            <person name="Ashrafi H."/>
            <person name="Aiden E.L."/>
            <person name="Borodovsky M."/>
            <person name="Worthington M."/>
        </authorList>
    </citation>
    <scope>NUCLEOTIDE SEQUENCE [LARGE SCALE GENOMIC DNA]</scope>
    <source>
        <strain evidence="2">PI 553951</strain>
    </source>
</reference>
<comment type="caution">
    <text evidence="2">The sequence shown here is derived from an EMBL/GenBank/DDBJ whole genome shotgun (WGS) entry which is preliminary data.</text>
</comment>
<name>A0AAW1VUC6_RUBAR</name>
<keyword evidence="3" id="KW-1185">Reference proteome</keyword>